<organism evidence="1 2">
    <name type="scientific">Solanum pennellii</name>
    <name type="common">Tomato</name>
    <name type="synonym">Lycopersicon pennellii</name>
    <dbReference type="NCBI Taxonomy" id="28526"/>
    <lineage>
        <taxon>Eukaryota</taxon>
        <taxon>Viridiplantae</taxon>
        <taxon>Streptophyta</taxon>
        <taxon>Embryophyta</taxon>
        <taxon>Tracheophyta</taxon>
        <taxon>Spermatophyta</taxon>
        <taxon>Magnoliopsida</taxon>
        <taxon>eudicotyledons</taxon>
        <taxon>Gunneridae</taxon>
        <taxon>Pentapetalae</taxon>
        <taxon>asterids</taxon>
        <taxon>lamiids</taxon>
        <taxon>Solanales</taxon>
        <taxon>Solanaceae</taxon>
        <taxon>Solanoideae</taxon>
        <taxon>Solaneae</taxon>
        <taxon>Solanum</taxon>
        <taxon>Solanum subgen. Lycopersicon</taxon>
    </lineage>
</organism>
<keyword evidence="1" id="KW-1185">Reference proteome</keyword>
<accession>A0ABM1GL15</accession>
<evidence type="ECO:0000313" key="2">
    <source>
        <dbReference type="RefSeq" id="XP_015072622.1"/>
    </source>
</evidence>
<sequence>MSPTTGFTNIVYHFLAVHVGPITKFTLDIPDLITCPNIDHLIYFLSRNGIQHLIFKPPFRSKPYELPSAYFTCSQLSIISHCPLLEHLVLQHDAITNHIEISAPKLRPFIFTGNIKFLHLKNVPLLSKVSYEPTEFSGEVEHDIDKIFESIPALENLCWNHESVQNYFEHARRESVDDIPESFLDMAFNH</sequence>
<dbReference type="PANTHER" id="PTHR31639:SF310">
    <property type="entry name" value="F-BOX DOMAIN-CONTAINING PROTEIN"/>
    <property type="match status" value="1"/>
</dbReference>
<gene>
    <name evidence="2" type="primary">LOC107016778</name>
</gene>
<dbReference type="RefSeq" id="XP_015072622.1">
    <property type="nucleotide sequence ID" value="XM_015217136.1"/>
</dbReference>
<reference evidence="1" key="1">
    <citation type="journal article" date="2014" name="Nat. Genet.">
        <title>The genome of the stress-tolerant wild tomato species Solanum pennellii.</title>
        <authorList>
            <person name="Bolger A."/>
            <person name="Scossa F."/>
            <person name="Bolger M.E."/>
            <person name="Lanz C."/>
            <person name="Maumus F."/>
            <person name="Tohge T."/>
            <person name="Quesneville H."/>
            <person name="Alseekh S."/>
            <person name="Sorensen I."/>
            <person name="Lichtenstein G."/>
            <person name="Fich E.A."/>
            <person name="Conte M."/>
            <person name="Keller H."/>
            <person name="Schneeberger K."/>
            <person name="Schwacke R."/>
            <person name="Ofner I."/>
            <person name="Vrebalov J."/>
            <person name="Xu Y."/>
            <person name="Osorio S."/>
            <person name="Aflitos S.A."/>
            <person name="Schijlen E."/>
            <person name="Jimenez-Gomez J.M."/>
            <person name="Ryngajllo M."/>
            <person name="Kimura S."/>
            <person name="Kumar R."/>
            <person name="Koenig D."/>
            <person name="Headland L.R."/>
            <person name="Maloof J.N."/>
            <person name="Sinha N."/>
            <person name="van Ham R.C."/>
            <person name="Lankhorst R.K."/>
            <person name="Mao L."/>
            <person name="Vogel A."/>
            <person name="Arsova B."/>
            <person name="Panstruga R."/>
            <person name="Fei Z."/>
            <person name="Rose J.K."/>
            <person name="Zamir D."/>
            <person name="Carrari F."/>
            <person name="Giovannoni J.J."/>
            <person name="Weigel D."/>
            <person name="Usadel B."/>
            <person name="Fernie A.R."/>
        </authorList>
    </citation>
    <scope>NUCLEOTIDE SEQUENCE [LARGE SCALE GENOMIC DNA]</scope>
    <source>
        <strain evidence="1">cv. LA0716</strain>
    </source>
</reference>
<name>A0ABM1GL15_SOLPN</name>
<dbReference type="GeneID" id="107016778"/>
<proteinExistence type="predicted"/>
<dbReference type="PANTHER" id="PTHR31639">
    <property type="entry name" value="F-BOX PROTEIN-LIKE"/>
    <property type="match status" value="1"/>
</dbReference>
<protein>
    <submittedName>
        <fullName evidence="2">F-box/FBD/LRR-repeat protein At1g13570-like</fullName>
    </submittedName>
</protein>
<evidence type="ECO:0000313" key="1">
    <source>
        <dbReference type="Proteomes" id="UP000694930"/>
    </source>
</evidence>
<reference evidence="2" key="2">
    <citation type="submission" date="2025-08" db="UniProtKB">
        <authorList>
            <consortium name="RefSeq"/>
        </authorList>
    </citation>
    <scope>IDENTIFICATION</scope>
</reference>
<dbReference type="Proteomes" id="UP000694930">
    <property type="component" value="Chromosome 4"/>
</dbReference>